<feature type="domain" description="S1 motif" evidence="1">
    <location>
        <begin position="228"/>
        <end position="291"/>
    </location>
</feature>
<proteinExistence type="predicted"/>
<dbReference type="AlphaFoldDB" id="A0A173UUE2"/>
<dbReference type="Proteomes" id="UP000095553">
    <property type="component" value="Unassembled WGS sequence"/>
</dbReference>
<keyword evidence="2" id="KW-0689">Ribosomal protein</keyword>
<dbReference type="SMART" id="SM00316">
    <property type="entry name" value="S1"/>
    <property type="match status" value="2"/>
</dbReference>
<name>A0A173UUE2_ANAHA</name>
<sequence length="301" mass="33662">MSILTINKDGTPSYNEVNYVLHELEDSRIKRHILSGIITDMEVSDIGAKNTNCRVRYKNQSVLIPISEMGIELSNNDNGDEWVRKTQILSKMLGAVVDFIVRGIDRDDPDDIHIVASRADALRKKRFEYFTSNEPIFDIEKYDKAEARVIAVSQQSARLEICGVELTLPMNELFWSWVADVREHLSPGDVIPVKILDESVDEEGNIKLRVSGKEAVKNTAALALKKIHSGNKCVGVVTHIEENQPVFIRLENGANAIAHNSRVNTVAYPGDIVTLAINDINEEKQTAVGVITNVIKQNKEF</sequence>
<dbReference type="InterPro" id="IPR003029">
    <property type="entry name" value="S1_domain"/>
</dbReference>
<evidence type="ECO:0000313" key="2">
    <source>
        <dbReference type="EMBL" id="CUN17635.1"/>
    </source>
</evidence>
<evidence type="ECO:0000259" key="1">
    <source>
        <dbReference type="SMART" id="SM00316"/>
    </source>
</evidence>
<dbReference type="EMBL" id="CYXY01000027">
    <property type="protein sequence ID" value="CUN17635.1"/>
    <property type="molecule type" value="Genomic_DNA"/>
</dbReference>
<keyword evidence="2" id="KW-0687">Ribonucleoprotein</keyword>
<dbReference type="GO" id="GO:0003676">
    <property type="term" value="F:nucleic acid binding"/>
    <property type="evidence" value="ECO:0007669"/>
    <property type="project" value="InterPro"/>
</dbReference>
<dbReference type="InterPro" id="IPR012340">
    <property type="entry name" value="NA-bd_OB-fold"/>
</dbReference>
<evidence type="ECO:0000313" key="3">
    <source>
        <dbReference type="Proteomes" id="UP000095553"/>
    </source>
</evidence>
<dbReference type="RefSeq" id="WP_055073448.1">
    <property type="nucleotide sequence ID" value="NZ_CYXY01000027.1"/>
</dbReference>
<dbReference type="SUPFAM" id="SSF50249">
    <property type="entry name" value="Nucleic acid-binding proteins"/>
    <property type="match status" value="1"/>
</dbReference>
<reference evidence="2 3" key="1">
    <citation type="submission" date="2015-09" db="EMBL/GenBank/DDBJ databases">
        <authorList>
            <consortium name="Pathogen Informatics"/>
        </authorList>
    </citation>
    <scope>NUCLEOTIDE SEQUENCE [LARGE SCALE GENOMIC DNA]</scope>
    <source>
        <strain evidence="2 3">2789STDY5834959</strain>
    </source>
</reference>
<dbReference type="Gene3D" id="2.40.50.140">
    <property type="entry name" value="Nucleic acid-binding proteins"/>
    <property type="match status" value="1"/>
</dbReference>
<dbReference type="Pfam" id="PF00575">
    <property type="entry name" value="S1"/>
    <property type="match status" value="1"/>
</dbReference>
<dbReference type="GO" id="GO:0005840">
    <property type="term" value="C:ribosome"/>
    <property type="evidence" value="ECO:0007669"/>
    <property type="project" value="UniProtKB-KW"/>
</dbReference>
<organism evidence="2 3">
    <name type="scientific">Anaerostipes hadrus</name>
    <dbReference type="NCBI Taxonomy" id="649756"/>
    <lineage>
        <taxon>Bacteria</taxon>
        <taxon>Bacillati</taxon>
        <taxon>Bacillota</taxon>
        <taxon>Clostridia</taxon>
        <taxon>Lachnospirales</taxon>
        <taxon>Lachnospiraceae</taxon>
        <taxon>Anaerostipes</taxon>
    </lineage>
</organism>
<accession>A0A173UUE2</accession>
<gene>
    <name evidence="2" type="ORF">ERS852571_02998</name>
</gene>
<feature type="domain" description="S1 motif" evidence="1">
    <location>
        <begin position="140"/>
        <end position="211"/>
    </location>
</feature>
<protein>
    <submittedName>
        <fullName evidence="2">30S ribosomal protein S1</fullName>
    </submittedName>
</protein>